<feature type="domain" description="Legume lectin" evidence="2">
    <location>
        <begin position="44"/>
        <end position="115"/>
    </location>
</feature>
<evidence type="ECO:0000259" key="2">
    <source>
        <dbReference type="Pfam" id="PF00139"/>
    </source>
</evidence>
<dbReference type="Gene3D" id="2.60.40.4220">
    <property type="match status" value="1"/>
</dbReference>
<proteinExistence type="predicted"/>
<sequence>MAADTFLTVIYVVIAEDPDHFIYNNGFHVPYLHLYGLISIHSNVEFNTKQSIDIEDIDEKLEGIDVNGFKSIPATYFSMEERNNISLELINVQPIEAWVDYNDGKKLLAVNLEPTTSIR</sequence>
<gene>
    <name evidence="3" type="primary">dnaJ</name>
    <name evidence="3" type="ORF">EPI10_017323</name>
</gene>
<keyword evidence="4" id="KW-1185">Reference proteome</keyword>
<dbReference type="OrthoDB" id="10250354at2759"/>
<evidence type="ECO:0000313" key="4">
    <source>
        <dbReference type="Proteomes" id="UP000325315"/>
    </source>
</evidence>
<dbReference type="Pfam" id="PF00139">
    <property type="entry name" value="Lectin_legB"/>
    <property type="match status" value="1"/>
</dbReference>
<evidence type="ECO:0000313" key="3">
    <source>
        <dbReference type="EMBL" id="KAA3471733.1"/>
    </source>
</evidence>
<dbReference type="InterPro" id="IPR053761">
    <property type="entry name" value="Leguminous_Lectin_Domain_sf"/>
</dbReference>
<dbReference type="GO" id="GO:0030246">
    <property type="term" value="F:carbohydrate binding"/>
    <property type="evidence" value="ECO:0007669"/>
    <property type="project" value="UniProtKB-KW"/>
</dbReference>
<keyword evidence="1" id="KW-0430">Lectin</keyword>
<dbReference type="SUPFAM" id="SSF49899">
    <property type="entry name" value="Concanavalin A-like lectins/glucanases"/>
    <property type="match status" value="1"/>
</dbReference>
<name>A0A5B6VRJ8_9ROSI</name>
<evidence type="ECO:0000256" key="1">
    <source>
        <dbReference type="ARBA" id="ARBA00022734"/>
    </source>
</evidence>
<accession>A0A5B6VRJ8</accession>
<dbReference type="InterPro" id="IPR013320">
    <property type="entry name" value="ConA-like_dom_sf"/>
</dbReference>
<protein>
    <submittedName>
        <fullName evidence="3">Chaperone DnaJ</fullName>
    </submittedName>
</protein>
<dbReference type="Proteomes" id="UP000325315">
    <property type="component" value="Unassembled WGS sequence"/>
</dbReference>
<dbReference type="InterPro" id="IPR001220">
    <property type="entry name" value="Legume_lectin_dom"/>
</dbReference>
<dbReference type="EMBL" id="SMMG02000006">
    <property type="protein sequence ID" value="KAA3471733.1"/>
    <property type="molecule type" value="Genomic_DNA"/>
</dbReference>
<comment type="caution">
    <text evidence="3">The sequence shown here is derived from an EMBL/GenBank/DDBJ whole genome shotgun (WGS) entry which is preliminary data.</text>
</comment>
<dbReference type="AlphaFoldDB" id="A0A5B6VRJ8"/>
<organism evidence="3 4">
    <name type="scientific">Gossypium australe</name>
    <dbReference type="NCBI Taxonomy" id="47621"/>
    <lineage>
        <taxon>Eukaryota</taxon>
        <taxon>Viridiplantae</taxon>
        <taxon>Streptophyta</taxon>
        <taxon>Embryophyta</taxon>
        <taxon>Tracheophyta</taxon>
        <taxon>Spermatophyta</taxon>
        <taxon>Magnoliopsida</taxon>
        <taxon>eudicotyledons</taxon>
        <taxon>Gunneridae</taxon>
        <taxon>Pentapetalae</taxon>
        <taxon>rosids</taxon>
        <taxon>malvids</taxon>
        <taxon>Malvales</taxon>
        <taxon>Malvaceae</taxon>
        <taxon>Malvoideae</taxon>
        <taxon>Gossypium</taxon>
    </lineage>
</organism>
<reference evidence="4" key="1">
    <citation type="journal article" date="2019" name="Plant Biotechnol. J.">
        <title>Genome sequencing of the Australian wild diploid species Gossypium australe highlights disease resistance and delayed gland morphogenesis.</title>
        <authorList>
            <person name="Cai Y."/>
            <person name="Cai X."/>
            <person name="Wang Q."/>
            <person name="Wang P."/>
            <person name="Zhang Y."/>
            <person name="Cai C."/>
            <person name="Xu Y."/>
            <person name="Wang K."/>
            <person name="Zhou Z."/>
            <person name="Wang C."/>
            <person name="Geng S."/>
            <person name="Li B."/>
            <person name="Dong Q."/>
            <person name="Hou Y."/>
            <person name="Wang H."/>
            <person name="Ai P."/>
            <person name="Liu Z."/>
            <person name="Yi F."/>
            <person name="Sun M."/>
            <person name="An G."/>
            <person name="Cheng J."/>
            <person name="Zhang Y."/>
            <person name="Shi Q."/>
            <person name="Xie Y."/>
            <person name="Shi X."/>
            <person name="Chang Y."/>
            <person name="Huang F."/>
            <person name="Chen Y."/>
            <person name="Hong S."/>
            <person name="Mi L."/>
            <person name="Sun Q."/>
            <person name="Zhang L."/>
            <person name="Zhou B."/>
            <person name="Peng R."/>
            <person name="Zhang X."/>
            <person name="Liu F."/>
        </authorList>
    </citation>
    <scope>NUCLEOTIDE SEQUENCE [LARGE SCALE GENOMIC DNA]</scope>
    <source>
        <strain evidence="4">cv. PA1801</strain>
    </source>
</reference>